<dbReference type="InterPro" id="IPR011042">
    <property type="entry name" value="6-blade_b-propeller_TolB-like"/>
</dbReference>
<name>A0ABP7QAW0_9SPHI</name>
<keyword evidence="3" id="KW-1185">Reference proteome</keyword>
<dbReference type="Pfam" id="PF07676">
    <property type="entry name" value="PD40"/>
    <property type="match status" value="2"/>
</dbReference>
<gene>
    <name evidence="2" type="ORF">GCM10022210_32920</name>
</gene>
<protein>
    <recommendedName>
        <fullName evidence="4">WD40-like Beta Propeller Repeat</fullName>
    </recommendedName>
</protein>
<evidence type="ECO:0008006" key="4">
    <source>
        <dbReference type="Google" id="ProtNLM"/>
    </source>
</evidence>
<feature type="signal peptide" evidence="1">
    <location>
        <begin position="1"/>
        <end position="33"/>
    </location>
</feature>
<reference evidence="3" key="1">
    <citation type="journal article" date="2019" name="Int. J. Syst. Evol. Microbiol.">
        <title>The Global Catalogue of Microorganisms (GCM) 10K type strain sequencing project: providing services to taxonomists for standard genome sequencing and annotation.</title>
        <authorList>
            <consortium name="The Broad Institute Genomics Platform"/>
            <consortium name="The Broad Institute Genome Sequencing Center for Infectious Disease"/>
            <person name="Wu L."/>
            <person name="Ma J."/>
        </authorList>
    </citation>
    <scope>NUCLEOTIDE SEQUENCE [LARGE SCALE GENOMIC DNA]</scope>
    <source>
        <strain evidence="3">JCM 16601</strain>
    </source>
</reference>
<evidence type="ECO:0000256" key="1">
    <source>
        <dbReference type="SAM" id="SignalP"/>
    </source>
</evidence>
<evidence type="ECO:0000313" key="2">
    <source>
        <dbReference type="EMBL" id="GAA3979294.1"/>
    </source>
</evidence>
<dbReference type="InterPro" id="IPR011659">
    <property type="entry name" value="WD40"/>
</dbReference>
<feature type="chain" id="PRO_5046650763" description="WD40-like Beta Propeller Repeat" evidence="1">
    <location>
        <begin position="34"/>
        <end position="333"/>
    </location>
</feature>
<dbReference type="Gene3D" id="2.120.10.30">
    <property type="entry name" value="TolB, C-terminal domain"/>
    <property type="match status" value="1"/>
</dbReference>
<sequence length="333" mass="37344">MLQIADGNNVNCITMRKLIILLILTAAFNKAFAQTYPDARLPTNVPQLFTEGRLSDGLSNRDFTISPKGDEIFYTLQQPRFVTSTIIRLLKKNGRWGLPEVAPFSGKYRDLEAAFSPDGSTIYFSSDRPLIGSAIKKDFDIWRVKKSPNGKWGEPENLGNNVNSDKSEFYPSITRSGNLYFTAELADGKGSEDIVVCKPTGNSGYSKPEILPEDINTKYDEFNAFVDPGEQFIILTSDGRPDNLGRGDLYISHKDKAGNWLPVKHVPAPINSTAIDYCPFVTWDKKYLVFTSSRLNAGFNDGKTKNYSQLKQLLGSAGNGWDDIYWVKFDMNW</sequence>
<comment type="caution">
    <text evidence="2">The sequence shown here is derived from an EMBL/GenBank/DDBJ whole genome shotgun (WGS) entry which is preliminary data.</text>
</comment>
<dbReference type="Proteomes" id="UP001500742">
    <property type="component" value="Unassembled WGS sequence"/>
</dbReference>
<keyword evidence="1" id="KW-0732">Signal</keyword>
<evidence type="ECO:0000313" key="3">
    <source>
        <dbReference type="Proteomes" id="UP001500742"/>
    </source>
</evidence>
<organism evidence="2 3">
    <name type="scientific">Mucilaginibacter dorajii</name>
    <dbReference type="NCBI Taxonomy" id="692994"/>
    <lineage>
        <taxon>Bacteria</taxon>
        <taxon>Pseudomonadati</taxon>
        <taxon>Bacteroidota</taxon>
        <taxon>Sphingobacteriia</taxon>
        <taxon>Sphingobacteriales</taxon>
        <taxon>Sphingobacteriaceae</taxon>
        <taxon>Mucilaginibacter</taxon>
    </lineage>
</organism>
<dbReference type="EMBL" id="BAAAZC010000025">
    <property type="protein sequence ID" value="GAA3979294.1"/>
    <property type="molecule type" value="Genomic_DNA"/>
</dbReference>
<proteinExistence type="predicted"/>
<dbReference type="RefSeq" id="WP_259088093.1">
    <property type="nucleotide sequence ID" value="NZ_BAAAZC010000025.1"/>
</dbReference>
<accession>A0ABP7QAW0</accession>
<dbReference type="SUPFAM" id="SSF82171">
    <property type="entry name" value="DPP6 N-terminal domain-like"/>
    <property type="match status" value="1"/>
</dbReference>